<dbReference type="RefSeq" id="WP_170201743.1">
    <property type="nucleotide sequence ID" value="NZ_RJKE01000001.1"/>
</dbReference>
<comment type="caution">
    <text evidence="1">The sequence shown here is derived from an EMBL/GenBank/DDBJ whole genome shotgun (WGS) entry which is preliminary data.</text>
</comment>
<name>A0A3N1D9E9_9ACTN</name>
<proteinExistence type="predicted"/>
<gene>
    <name evidence="1" type="ORF">EDD29_7879</name>
</gene>
<dbReference type="Proteomes" id="UP000272400">
    <property type="component" value="Unassembled WGS sequence"/>
</dbReference>
<sequence>MGLMVDSASWATEGREYVGFAAAMLAAMLAGQAGWKATDWVIERRAARDTEQ</sequence>
<evidence type="ECO:0000313" key="1">
    <source>
        <dbReference type="EMBL" id="ROO90162.1"/>
    </source>
</evidence>
<dbReference type="AlphaFoldDB" id="A0A3N1D9E9"/>
<protein>
    <submittedName>
        <fullName evidence="1">Uncharacterized protein</fullName>
    </submittedName>
</protein>
<evidence type="ECO:0000313" key="2">
    <source>
        <dbReference type="Proteomes" id="UP000272400"/>
    </source>
</evidence>
<accession>A0A3N1D9E9</accession>
<keyword evidence="2" id="KW-1185">Reference proteome</keyword>
<dbReference type="EMBL" id="RJKE01000001">
    <property type="protein sequence ID" value="ROO90162.1"/>
    <property type="molecule type" value="Genomic_DNA"/>
</dbReference>
<organism evidence="1 2">
    <name type="scientific">Actinocorallia herbida</name>
    <dbReference type="NCBI Taxonomy" id="58109"/>
    <lineage>
        <taxon>Bacteria</taxon>
        <taxon>Bacillati</taxon>
        <taxon>Actinomycetota</taxon>
        <taxon>Actinomycetes</taxon>
        <taxon>Streptosporangiales</taxon>
        <taxon>Thermomonosporaceae</taxon>
        <taxon>Actinocorallia</taxon>
    </lineage>
</organism>
<reference evidence="1 2" key="1">
    <citation type="submission" date="2018-11" db="EMBL/GenBank/DDBJ databases">
        <title>Sequencing the genomes of 1000 actinobacteria strains.</title>
        <authorList>
            <person name="Klenk H.-P."/>
        </authorList>
    </citation>
    <scope>NUCLEOTIDE SEQUENCE [LARGE SCALE GENOMIC DNA]</scope>
    <source>
        <strain evidence="1 2">DSM 44254</strain>
    </source>
</reference>